<dbReference type="EMBL" id="JAVDUM010000008">
    <property type="protein sequence ID" value="MDR6867362.1"/>
    <property type="molecule type" value="Genomic_DNA"/>
</dbReference>
<feature type="compositionally biased region" description="Acidic residues" evidence="2">
    <location>
        <begin position="76"/>
        <end position="87"/>
    </location>
</feature>
<sequence>MSEDRNATNGVPADDAPDNALGKAPENALDNAPENAPGEALGEGAARPDSFERLIDGAATEPIEESAGAVPASEGAPEDEGAPESEGADGGPSRVSGWARVFRGNKGLWIGAAAAIVALVGGLLVGTFVLAPADAAGDAPKPGLVTVPVEFGPLSNDVTLRAEVGYADAVEVTIDTSSVSGAAVVTGQLPAAGATFSALSIALEVTGRPVIVLPGELPAYRTLRYGVSGPDVLQLKQALVAVGIDAGDAASNVFDEATANGIAQLYAQVGYPAPSPANGAEDAYRSAQEGLRSAESAVASAEAQLSAANAGPTDLQVWEADVAIKQAELAVQAARQSGQGVQEAEWALQTAQLQRQQLFAGRDTSGERGAVDAAYAQVNSAREALERARLEALPHLPSSEVLFLTELPRRVDEVKAKRGTVLQGAAMTVSGATVRLTGSAAEADARLLKAGDAGTFELPDGTAHKATITEAAPAKDGKGRWQVLFQPDPLTAEQVQQLQGSNVRVQVAVGATDGDVLSVPVAALTAGPGGESRVEIVEGDPREGEAAKTRMVVVKTGLAARGAVEVTPTEGTLEKGDLVVVGR</sequence>
<gene>
    <name evidence="4" type="ORF">J2Y69_001965</name>
</gene>
<dbReference type="Gene3D" id="2.40.420.20">
    <property type="match status" value="1"/>
</dbReference>
<accession>A0ABU1SCL7</accession>
<evidence type="ECO:0000256" key="2">
    <source>
        <dbReference type="SAM" id="MobiDB-lite"/>
    </source>
</evidence>
<keyword evidence="3" id="KW-0812">Transmembrane</keyword>
<keyword evidence="3" id="KW-0472">Membrane</keyword>
<evidence type="ECO:0008006" key="6">
    <source>
        <dbReference type="Google" id="ProtNLM"/>
    </source>
</evidence>
<dbReference type="Proteomes" id="UP001259347">
    <property type="component" value="Unassembled WGS sequence"/>
</dbReference>
<dbReference type="SUPFAM" id="SSF47090">
    <property type="entry name" value="PGBD-like"/>
    <property type="match status" value="1"/>
</dbReference>
<organism evidence="4 5">
    <name type="scientific">Microbacterium resistens</name>
    <dbReference type="NCBI Taxonomy" id="156977"/>
    <lineage>
        <taxon>Bacteria</taxon>
        <taxon>Bacillati</taxon>
        <taxon>Actinomycetota</taxon>
        <taxon>Actinomycetes</taxon>
        <taxon>Micrococcales</taxon>
        <taxon>Microbacteriaceae</taxon>
        <taxon>Microbacterium</taxon>
    </lineage>
</organism>
<evidence type="ECO:0000256" key="3">
    <source>
        <dbReference type="SAM" id="Phobius"/>
    </source>
</evidence>
<dbReference type="InterPro" id="IPR036365">
    <property type="entry name" value="PGBD-like_sf"/>
</dbReference>
<proteinExistence type="predicted"/>
<name>A0ABU1SCL7_9MICO</name>
<evidence type="ECO:0000313" key="4">
    <source>
        <dbReference type="EMBL" id="MDR6867362.1"/>
    </source>
</evidence>
<comment type="caution">
    <text evidence="4">The sequence shown here is derived from an EMBL/GenBank/DDBJ whole genome shotgun (WGS) entry which is preliminary data.</text>
</comment>
<feature type="region of interest" description="Disordered" evidence="2">
    <location>
        <begin position="1"/>
        <end position="95"/>
    </location>
</feature>
<evidence type="ECO:0000256" key="1">
    <source>
        <dbReference type="SAM" id="Coils"/>
    </source>
</evidence>
<evidence type="ECO:0000313" key="5">
    <source>
        <dbReference type="Proteomes" id="UP001259347"/>
    </source>
</evidence>
<keyword evidence="5" id="KW-1185">Reference proteome</keyword>
<feature type="transmembrane region" description="Helical" evidence="3">
    <location>
        <begin position="108"/>
        <end position="131"/>
    </location>
</feature>
<reference evidence="4 5" key="1">
    <citation type="submission" date="2023-07" db="EMBL/GenBank/DDBJ databases">
        <title>Sorghum-associated microbial communities from plants grown in Nebraska, USA.</title>
        <authorList>
            <person name="Schachtman D."/>
        </authorList>
    </citation>
    <scope>NUCLEOTIDE SEQUENCE [LARGE SCALE GENOMIC DNA]</scope>
    <source>
        <strain evidence="4 5">2980</strain>
    </source>
</reference>
<protein>
    <recommendedName>
        <fullName evidence="6">Peptidoglycan binding domain-containing protein</fullName>
    </recommendedName>
</protein>
<keyword evidence="1" id="KW-0175">Coiled coil</keyword>
<keyword evidence="3" id="KW-1133">Transmembrane helix</keyword>
<feature type="coiled-coil region" evidence="1">
    <location>
        <begin position="284"/>
        <end position="311"/>
    </location>
</feature>
<dbReference type="RefSeq" id="WP_310020093.1">
    <property type="nucleotide sequence ID" value="NZ_JAVDUM010000008.1"/>
</dbReference>